<evidence type="ECO:0000256" key="2">
    <source>
        <dbReference type="ARBA" id="ARBA00011233"/>
    </source>
</evidence>
<keyword evidence="10" id="KW-0998">Cell outer membrane</keyword>
<dbReference type="Gene3D" id="2.40.160.10">
    <property type="entry name" value="Porin"/>
    <property type="match status" value="1"/>
</dbReference>
<dbReference type="Proteomes" id="UP000574369">
    <property type="component" value="Unassembled WGS sequence"/>
</dbReference>
<name>A0ABR6GV04_9BURK</name>
<organism evidence="13 14">
    <name type="scientific">Roseateles terrae</name>
    <dbReference type="NCBI Taxonomy" id="431060"/>
    <lineage>
        <taxon>Bacteria</taxon>
        <taxon>Pseudomonadati</taxon>
        <taxon>Pseudomonadota</taxon>
        <taxon>Betaproteobacteria</taxon>
        <taxon>Burkholderiales</taxon>
        <taxon>Sphaerotilaceae</taxon>
        <taxon>Roseateles</taxon>
    </lineage>
</organism>
<evidence type="ECO:0000256" key="4">
    <source>
        <dbReference type="ARBA" id="ARBA00022452"/>
    </source>
</evidence>
<evidence type="ECO:0000313" key="14">
    <source>
        <dbReference type="Proteomes" id="UP000574369"/>
    </source>
</evidence>
<keyword evidence="9" id="KW-0472">Membrane</keyword>
<keyword evidence="8" id="KW-0626">Porin</keyword>
<feature type="signal peptide" evidence="11">
    <location>
        <begin position="1"/>
        <end position="22"/>
    </location>
</feature>
<dbReference type="PROSITE" id="PS51257">
    <property type="entry name" value="PROKAR_LIPOPROTEIN"/>
    <property type="match status" value="1"/>
</dbReference>
<feature type="domain" description="Porin" evidence="12">
    <location>
        <begin position="9"/>
        <end position="335"/>
    </location>
</feature>
<protein>
    <submittedName>
        <fullName evidence="13">Porin</fullName>
    </submittedName>
</protein>
<keyword evidence="14" id="KW-1185">Reference proteome</keyword>
<dbReference type="PANTHER" id="PTHR34501">
    <property type="entry name" value="PROTEIN YDDL-RELATED"/>
    <property type="match status" value="1"/>
</dbReference>
<evidence type="ECO:0000256" key="9">
    <source>
        <dbReference type="ARBA" id="ARBA00023136"/>
    </source>
</evidence>
<dbReference type="InterPro" id="IPR050298">
    <property type="entry name" value="Gram-neg_bact_OMP"/>
</dbReference>
<dbReference type="Pfam" id="PF13609">
    <property type="entry name" value="Porin_4"/>
    <property type="match status" value="1"/>
</dbReference>
<dbReference type="EMBL" id="JACHXO010000006">
    <property type="protein sequence ID" value="MBB3195941.1"/>
    <property type="molecule type" value="Genomic_DNA"/>
</dbReference>
<keyword evidence="7" id="KW-0406">Ion transport</keyword>
<evidence type="ECO:0000256" key="7">
    <source>
        <dbReference type="ARBA" id="ARBA00023065"/>
    </source>
</evidence>
<dbReference type="InterPro" id="IPR033900">
    <property type="entry name" value="Gram_neg_porin_domain"/>
</dbReference>
<keyword evidence="6 11" id="KW-0732">Signal</keyword>
<gene>
    <name evidence="13" type="ORF">FHS28_003351</name>
</gene>
<sequence>MTILKTSLAAAALVLCACGAQAQNLALYGLLDQAVEHLNNVGTGHDSLTRLPGLAGSYPSRLGVRGSEDLGDGLKAIFTLEMGMGLDSGTFNQGGRAWGRQAFVGLQGHWGTVSLGRQYSMLFWSQLDADILGPNTFGSGSLDSYLPNDRVDNTVAYRGTFSGLTVGATYSVGRDSVNAGPTPAGTNCPGESATDTSACRQWSAMLKYDTATWGAAAVVDEIRGGAGAFAGLTSSALKDRRSSLAGWVKLSPDLKLGAGLIARKNDASVTTPKSTLWYVGGTYNFTAAWSADAEVFKLDYRNSANQATLYALRTTYQLSKRSAVYATGGHIANDGTLALGVSNGAAGATPVAGASQTGLAVGIRHSF</sequence>
<evidence type="ECO:0000256" key="11">
    <source>
        <dbReference type="SAM" id="SignalP"/>
    </source>
</evidence>
<dbReference type="CDD" id="cd00342">
    <property type="entry name" value="gram_neg_porins"/>
    <property type="match status" value="1"/>
</dbReference>
<comment type="subunit">
    <text evidence="2">Homotrimer.</text>
</comment>
<evidence type="ECO:0000256" key="8">
    <source>
        <dbReference type="ARBA" id="ARBA00023114"/>
    </source>
</evidence>
<comment type="subcellular location">
    <subcellularLocation>
        <location evidence="1">Cell outer membrane</location>
        <topology evidence="1">Multi-pass membrane protein</topology>
    </subcellularLocation>
</comment>
<keyword evidence="3" id="KW-0813">Transport</keyword>
<accession>A0ABR6GV04</accession>
<dbReference type="SUPFAM" id="SSF56935">
    <property type="entry name" value="Porins"/>
    <property type="match status" value="1"/>
</dbReference>
<comment type="caution">
    <text evidence="13">The sequence shown here is derived from an EMBL/GenBank/DDBJ whole genome shotgun (WGS) entry which is preliminary data.</text>
</comment>
<reference evidence="13 14" key="1">
    <citation type="submission" date="2020-08" db="EMBL/GenBank/DDBJ databases">
        <title>Genomic Encyclopedia of Type Strains, Phase III (KMG-III): the genomes of soil and plant-associated and newly described type strains.</title>
        <authorList>
            <person name="Whitman W."/>
        </authorList>
    </citation>
    <scope>NUCLEOTIDE SEQUENCE [LARGE SCALE GENOMIC DNA]</scope>
    <source>
        <strain evidence="13 14">CECT 7247</strain>
    </source>
</reference>
<dbReference type="InterPro" id="IPR023614">
    <property type="entry name" value="Porin_dom_sf"/>
</dbReference>
<evidence type="ECO:0000256" key="3">
    <source>
        <dbReference type="ARBA" id="ARBA00022448"/>
    </source>
</evidence>
<dbReference type="PANTHER" id="PTHR34501:SF9">
    <property type="entry name" value="MAJOR OUTER MEMBRANE PROTEIN P.IA"/>
    <property type="match status" value="1"/>
</dbReference>
<evidence type="ECO:0000256" key="1">
    <source>
        <dbReference type="ARBA" id="ARBA00004571"/>
    </source>
</evidence>
<evidence type="ECO:0000256" key="5">
    <source>
        <dbReference type="ARBA" id="ARBA00022692"/>
    </source>
</evidence>
<evidence type="ECO:0000313" key="13">
    <source>
        <dbReference type="EMBL" id="MBB3195941.1"/>
    </source>
</evidence>
<evidence type="ECO:0000256" key="10">
    <source>
        <dbReference type="ARBA" id="ARBA00023237"/>
    </source>
</evidence>
<evidence type="ECO:0000256" key="6">
    <source>
        <dbReference type="ARBA" id="ARBA00022729"/>
    </source>
</evidence>
<feature type="chain" id="PRO_5046307341" evidence="11">
    <location>
        <begin position="23"/>
        <end position="367"/>
    </location>
</feature>
<proteinExistence type="predicted"/>
<evidence type="ECO:0000259" key="12">
    <source>
        <dbReference type="Pfam" id="PF13609"/>
    </source>
</evidence>
<keyword evidence="5" id="KW-0812">Transmembrane</keyword>
<keyword evidence="4" id="KW-1134">Transmembrane beta strand</keyword>